<accession>A0A180G1N1</accession>
<evidence type="ECO:0000313" key="2">
    <source>
        <dbReference type="EMBL" id="OAV86510.1"/>
    </source>
</evidence>
<sequence length="160" mass="17572">MWLPLFSQDPLSILLVRLHPLVKPQTPPLQTDPAGRKRHEDPKPYKAPLAPASQPRRPIQKLSREEAGASKDGPEDETEIFDRIMNEPNPEVPSINGAPSRPPTPPKATGSQPKVQFEQDVLREQPEVVNELLHKIGNLKVPDVKVSQICAASPAVAEGV</sequence>
<feature type="compositionally biased region" description="Basic and acidic residues" evidence="1">
    <location>
        <begin position="62"/>
        <end position="73"/>
    </location>
</feature>
<reference evidence="2" key="2">
    <citation type="submission" date="2016-05" db="EMBL/GenBank/DDBJ databases">
        <title>Comparative analysis highlights variable genome content of wheat rusts and divergence of the mating loci.</title>
        <authorList>
            <person name="Cuomo C.A."/>
            <person name="Bakkeren G."/>
            <person name="Szabo L."/>
            <person name="Khalil H."/>
            <person name="Joly D."/>
            <person name="Goldberg J."/>
            <person name="Young S."/>
            <person name="Zeng Q."/>
            <person name="Fellers J."/>
        </authorList>
    </citation>
    <scope>NUCLEOTIDE SEQUENCE [LARGE SCALE GENOMIC DNA]</scope>
    <source>
        <strain evidence="2">1-1 BBBD Race 1</strain>
    </source>
</reference>
<evidence type="ECO:0000313" key="3">
    <source>
        <dbReference type="EnsemblFungi" id="PTTG_06680-t43_1-p1"/>
    </source>
</evidence>
<dbReference type="VEuPathDB" id="FungiDB:PTTG_06680"/>
<dbReference type="EnsemblFungi" id="PTTG_06680-t43_1">
    <property type="protein sequence ID" value="PTTG_06680-t43_1-p1"/>
    <property type="gene ID" value="PTTG_06680"/>
</dbReference>
<evidence type="ECO:0000256" key="1">
    <source>
        <dbReference type="SAM" id="MobiDB-lite"/>
    </source>
</evidence>
<feature type="compositionally biased region" description="Basic and acidic residues" evidence="1">
    <location>
        <begin position="34"/>
        <end position="44"/>
    </location>
</feature>
<reference evidence="3 4" key="3">
    <citation type="journal article" date="2017" name="G3 (Bethesda)">
        <title>Comparative analysis highlights variable genome content of wheat rusts and divergence of the mating loci.</title>
        <authorList>
            <person name="Cuomo C.A."/>
            <person name="Bakkeren G."/>
            <person name="Khalil H.B."/>
            <person name="Panwar V."/>
            <person name="Joly D."/>
            <person name="Linning R."/>
            <person name="Sakthikumar S."/>
            <person name="Song X."/>
            <person name="Adiconis X."/>
            <person name="Fan L."/>
            <person name="Goldberg J.M."/>
            <person name="Levin J.Z."/>
            <person name="Young S."/>
            <person name="Zeng Q."/>
            <person name="Anikster Y."/>
            <person name="Bruce M."/>
            <person name="Wang M."/>
            <person name="Yin C."/>
            <person name="McCallum B."/>
            <person name="Szabo L.J."/>
            <person name="Hulbert S."/>
            <person name="Chen X."/>
            <person name="Fellers J.P."/>
        </authorList>
    </citation>
    <scope>NUCLEOTIDE SEQUENCE</scope>
    <source>
        <strain evidence="3">isolate 1-1 / race 1 (BBBD)</strain>
        <strain evidence="4">Isolate 1-1 / race 1 (BBBD)</strain>
    </source>
</reference>
<dbReference type="EMBL" id="ADAS02001057">
    <property type="protein sequence ID" value="OAV86510.1"/>
    <property type="molecule type" value="Genomic_DNA"/>
</dbReference>
<organism evidence="2">
    <name type="scientific">Puccinia triticina (isolate 1-1 / race 1 (BBBD))</name>
    <name type="common">Brown leaf rust fungus</name>
    <dbReference type="NCBI Taxonomy" id="630390"/>
    <lineage>
        <taxon>Eukaryota</taxon>
        <taxon>Fungi</taxon>
        <taxon>Dikarya</taxon>
        <taxon>Basidiomycota</taxon>
        <taxon>Pucciniomycotina</taxon>
        <taxon>Pucciniomycetes</taxon>
        <taxon>Pucciniales</taxon>
        <taxon>Pucciniaceae</taxon>
        <taxon>Puccinia</taxon>
    </lineage>
</organism>
<proteinExistence type="predicted"/>
<keyword evidence="4" id="KW-1185">Reference proteome</keyword>
<dbReference type="Proteomes" id="UP000005240">
    <property type="component" value="Unassembled WGS sequence"/>
</dbReference>
<evidence type="ECO:0000313" key="4">
    <source>
        <dbReference type="Proteomes" id="UP000005240"/>
    </source>
</evidence>
<protein>
    <submittedName>
        <fullName evidence="2 3">Uncharacterized protein</fullName>
    </submittedName>
</protein>
<feature type="region of interest" description="Disordered" evidence="1">
    <location>
        <begin position="22"/>
        <end position="115"/>
    </location>
</feature>
<feature type="non-terminal residue" evidence="2">
    <location>
        <position position="160"/>
    </location>
</feature>
<gene>
    <name evidence="2" type="ORF">PTTG_06680</name>
</gene>
<reference evidence="3" key="4">
    <citation type="submission" date="2025-05" db="UniProtKB">
        <authorList>
            <consortium name="EnsemblFungi"/>
        </authorList>
    </citation>
    <scope>IDENTIFICATION</scope>
    <source>
        <strain evidence="3">isolate 1-1 / race 1 (BBBD)</strain>
    </source>
</reference>
<name>A0A180G1N1_PUCT1</name>
<reference evidence="2" key="1">
    <citation type="submission" date="2009-11" db="EMBL/GenBank/DDBJ databases">
        <authorList>
            <consortium name="The Broad Institute Genome Sequencing Platform"/>
            <person name="Ward D."/>
            <person name="Feldgarden M."/>
            <person name="Earl A."/>
            <person name="Young S.K."/>
            <person name="Zeng Q."/>
            <person name="Koehrsen M."/>
            <person name="Alvarado L."/>
            <person name="Berlin A."/>
            <person name="Bochicchio J."/>
            <person name="Borenstein D."/>
            <person name="Chapman S.B."/>
            <person name="Chen Z."/>
            <person name="Engels R."/>
            <person name="Freedman E."/>
            <person name="Gellesch M."/>
            <person name="Goldberg J."/>
            <person name="Griggs A."/>
            <person name="Gujja S."/>
            <person name="Heilman E."/>
            <person name="Heiman D."/>
            <person name="Hepburn T."/>
            <person name="Howarth C."/>
            <person name="Jen D."/>
            <person name="Larson L."/>
            <person name="Lewis B."/>
            <person name="Mehta T."/>
            <person name="Park D."/>
            <person name="Pearson M."/>
            <person name="Roberts A."/>
            <person name="Saif S."/>
            <person name="Shea T."/>
            <person name="Shenoy N."/>
            <person name="Sisk P."/>
            <person name="Stolte C."/>
            <person name="Sykes S."/>
            <person name="Thomson T."/>
            <person name="Walk T."/>
            <person name="White J."/>
            <person name="Yandava C."/>
            <person name="Izard J."/>
            <person name="Baranova O.V."/>
            <person name="Blanton J.M."/>
            <person name="Tanner A.C."/>
            <person name="Dewhirst F.E."/>
            <person name="Haas B."/>
            <person name="Nusbaum C."/>
            <person name="Birren B."/>
        </authorList>
    </citation>
    <scope>NUCLEOTIDE SEQUENCE [LARGE SCALE GENOMIC DNA]</scope>
    <source>
        <strain evidence="2">1-1 BBBD Race 1</strain>
    </source>
</reference>
<dbReference type="AlphaFoldDB" id="A0A180G1N1"/>